<dbReference type="AlphaFoldDB" id="A0A1Z1WRH5"/>
<dbReference type="EMBL" id="CP021748">
    <property type="protein sequence ID" value="ARX89051.1"/>
    <property type="molecule type" value="Genomic_DNA"/>
</dbReference>
<protein>
    <submittedName>
        <fullName evidence="2">Uncharacterized protein</fullName>
    </submittedName>
</protein>
<dbReference type="Proteomes" id="UP000195880">
    <property type="component" value="Chromosome"/>
</dbReference>
<evidence type="ECO:0000256" key="1">
    <source>
        <dbReference type="SAM" id="MobiDB-lite"/>
    </source>
</evidence>
<keyword evidence="3" id="KW-1185">Reference proteome</keyword>
<proteinExistence type="predicted"/>
<evidence type="ECO:0000313" key="3">
    <source>
        <dbReference type="Proteomes" id="UP000195880"/>
    </source>
</evidence>
<evidence type="ECO:0000313" key="2">
    <source>
        <dbReference type="EMBL" id="ARX89051.1"/>
    </source>
</evidence>
<gene>
    <name evidence="2" type="ORF">SMD44_08538</name>
</gene>
<reference evidence="2 3" key="1">
    <citation type="submission" date="2017-05" db="EMBL/GenBank/DDBJ databases">
        <title>Streptomyces alboflavus Genome sequencing and assembly.</title>
        <authorList>
            <person name="Wang Y."/>
            <person name="Du B."/>
            <person name="Ding Y."/>
            <person name="Liu H."/>
            <person name="Hou Q."/>
            <person name="Liu K."/>
            <person name="Wang C."/>
            <person name="Yao L."/>
        </authorList>
    </citation>
    <scope>NUCLEOTIDE SEQUENCE [LARGE SCALE GENOMIC DNA]</scope>
    <source>
        <strain evidence="2 3">MDJK44</strain>
    </source>
</reference>
<dbReference type="KEGG" id="salf:SMD44_08538"/>
<dbReference type="RefSeq" id="WP_418353668.1">
    <property type="nucleotide sequence ID" value="NZ_CP021748.1"/>
</dbReference>
<feature type="region of interest" description="Disordered" evidence="1">
    <location>
        <begin position="1"/>
        <end position="59"/>
    </location>
</feature>
<name>A0A1Z1WRH5_9ACTN</name>
<organism evidence="2 3">
    <name type="scientific">Streptomyces alboflavus</name>
    <dbReference type="NCBI Taxonomy" id="67267"/>
    <lineage>
        <taxon>Bacteria</taxon>
        <taxon>Bacillati</taxon>
        <taxon>Actinomycetota</taxon>
        <taxon>Actinomycetes</taxon>
        <taxon>Kitasatosporales</taxon>
        <taxon>Streptomycetaceae</taxon>
        <taxon>Streptomyces</taxon>
    </lineage>
</organism>
<sequence>MHTSASEPPPLIRRSMTRPRSFRVRSSVKTASSARSSSASCAAYGAPSPAYPLKPEIRR</sequence>
<feature type="compositionally biased region" description="Low complexity" evidence="1">
    <location>
        <begin position="27"/>
        <end position="48"/>
    </location>
</feature>
<accession>A0A1Z1WRH5</accession>